<accession>A0ABX7VNN0</accession>
<reference evidence="1 2" key="1">
    <citation type="submission" date="2021-03" db="EMBL/GenBank/DDBJ databases">
        <title>Complete Genome Sequence Data of Xenorhabdus budapestensis strain C72, a Candidate Biological Control Agent, from China.</title>
        <authorList>
            <person name="LI B."/>
            <person name="WANG S."/>
            <person name="QIU D."/>
        </authorList>
    </citation>
    <scope>NUCLEOTIDE SEQUENCE [LARGE SCALE GENOMIC DNA]</scope>
    <source>
        <strain evidence="1 2">C-7-2</strain>
    </source>
</reference>
<dbReference type="EMBL" id="CP072455">
    <property type="protein sequence ID" value="QTL41227.1"/>
    <property type="molecule type" value="Genomic_DNA"/>
</dbReference>
<dbReference type="Proteomes" id="UP000665047">
    <property type="component" value="Chromosome"/>
</dbReference>
<proteinExistence type="predicted"/>
<evidence type="ECO:0000313" key="1">
    <source>
        <dbReference type="EMBL" id="QTL41227.1"/>
    </source>
</evidence>
<sequence length="122" mass="13609">METINMEVLEGEVGKVMQKLIDTLNKKVQEVESLEPESLLLGKIGCQQNSERKCIVFGREVSQDEMDVFQNFIKQPLQDVIVQFAQNPLREGHVEDAAIATVQGIAAAFQVFVDSTLSQSQN</sequence>
<organism evidence="1 2">
    <name type="scientific">Xenorhabdus budapestensis</name>
    <dbReference type="NCBI Taxonomy" id="290110"/>
    <lineage>
        <taxon>Bacteria</taxon>
        <taxon>Pseudomonadati</taxon>
        <taxon>Pseudomonadota</taxon>
        <taxon>Gammaproteobacteria</taxon>
        <taxon>Enterobacterales</taxon>
        <taxon>Morganellaceae</taxon>
        <taxon>Xenorhabdus</taxon>
    </lineage>
</organism>
<name>A0ABX7VNN0_XENBU</name>
<keyword evidence="2" id="KW-1185">Reference proteome</keyword>
<evidence type="ECO:0000313" key="2">
    <source>
        <dbReference type="Proteomes" id="UP000665047"/>
    </source>
</evidence>
<protein>
    <submittedName>
        <fullName evidence="1">Uncharacterized protein</fullName>
    </submittedName>
</protein>
<gene>
    <name evidence="1" type="ORF">HGO23_07930</name>
</gene>
<dbReference type="RefSeq" id="WP_209028493.1">
    <property type="nucleotide sequence ID" value="NZ_CP072455.1"/>
</dbReference>